<evidence type="ECO:0000313" key="12">
    <source>
        <dbReference type="Proteomes" id="UP001445335"/>
    </source>
</evidence>
<sequence>METVPEHKEIRTVAIAPPRDLESNDEELVLSPSFIGRPSLLGDASNVERRRRGCFASTSRTEANATRSSVPFVPTVRWGSAAAQGQRYSMEDAHIAVPSIEAYAGRTFEEAGAHAFFGMFDGHGGTSAAEFARKNLLSTLLAHSAFPGRPAEALRAAFVTTDEAYYRAVHRPEAPERDAGATALAALVWGARLVVANAGDSRAVLSRRGRAINLSRDHKPSCPSERERVASAGGYVCGEGFLNGQLTVTRGLGDFHPEMRDTHEQRERLKYAAGSHGTLRLVGPLTADPEVHTHALQAEDEFLVVACDGLWDVLSSQRCVELARAHLRENNSPQLCAQHLVDMSLEMHSGDNVTALVVCFSAEAPPARSFGSGRLGLRSLSRDGLSTLSSALSSAMTDPLPALTD</sequence>
<gene>
    <name evidence="11" type="ORF">WJX81_007478</name>
</gene>
<dbReference type="PANTHER" id="PTHR13832:SF790">
    <property type="entry name" value="PROTEIN PHOSPHATASE 2C 22-RELATED"/>
    <property type="match status" value="1"/>
</dbReference>
<keyword evidence="12" id="KW-1185">Reference proteome</keyword>
<protein>
    <recommendedName>
        <fullName evidence="3">protein-serine/threonine phosphatase</fullName>
        <ecNumber evidence="3">3.1.3.16</ecNumber>
    </recommendedName>
</protein>
<dbReference type="EMBL" id="JALJOU010000001">
    <property type="protein sequence ID" value="KAK9846600.1"/>
    <property type="molecule type" value="Genomic_DNA"/>
</dbReference>
<dbReference type="PROSITE" id="PS01032">
    <property type="entry name" value="PPM_1"/>
    <property type="match status" value="1"/>
</dbReference>
<dbReference type="GO" id="GO:0004722">
    <property type="term" value="F:protein serine/threonine phosphatase activity"/>
    <property type="evidence" value="ECO:0007669"/>
    <property type="project" value="UniProtKB-EC"/>
</dbReference>
<comment type="caution">
    <text evidence="11">The sequence shown here is derived from an EMBL/GenBank/DDBJ whole genome shotgun (WGS) entry which is preliminary data.</text>
</comment>
<comment type="cofactor">
    <cofactor evidence="1">
        <name>Mn(2+)</name>
        <dbReference type="ChEBI" id="CHEBI:29035"/>
    </cofactor>
</comment>
<evidence type="ECO:0000256" key="4">
    <source>
        <dbReference type="ARBA" id="ARBA00022723"/>
    </source>
</evidence>
<dbReference type="AlphaFoldDB" id="A0AAW1SLL0"/>
<organism evidence="11 12">
    <name type="scientific">Elliptochloris bilobata</name>
    <dbReference type="NCBI Taxonomy" id="381761"/>
    <lineage>
        <taxon>Eukaryota</taxon>
        <taxon>Viridiplantae</taxon>
        <taxon>Chlorophyta</taxon>
        <taxon>core chlorophytes</taxon>
        <taxon>Trebouxiophyceae</taxon>
        <taxon>Trebouxiophyceae incertae sedis</taxon>
        <taxon>Elliptochloris clade</taxon>
        <taxon>Elliptochloris</taxon>
    </lineage>
</organism>
<keyword evidence="6" id="KW-0460">Magnesium</keyword>
<dbReference type="Proteomes" id="UP001445335">
    <property type="component" value="Unassembled WGS sequence"/>
</dbReference>
<feature type="domain" description="PPM-type phosphatase" evidence="10">
    <location>
        <begin position="77"/>
        <end position="360"/>
    </location>
</feature>
<evidence type="ECO:0000256" key="6">
    <source>
        <dbReference type="ARBA" id="ARBA00022842"/>
    </source>
</evidence>
<dbReference type="InterPro" id="IPR000222">
    <property type="entry name" value="PP2C_BS"/>
</dbReference>
<dbReference type="SMART" id="SM00331">
    <property type="entry name" value="PP2C_SIG"/>
    <property type="match status" value="1"/>
</dbReference>
<keyword evidence="7 9" id="KW-0904">Protein phosphatase</keyword>
<dbReference type="InterPro" id="IPR036457">
    <property type="entry name" value="PPM-type-like_dom_sf"/>
</dbReference>
<evidence type="ECO:0000313" key="11">
    <source>
        <dbReference type="EMBL" id="KAK9846600.1"/>
    </source>
</evidence>
<evidence type="ECO:0000256" key="9">
    <source>
        <dbReference type="RuleBase" id="RU003465"/>
    </source>
</evidence>
<dbReference type="PANTHER" id="PTHR13832">
    <property type="entry name" value="PROTEIN PHOSPHATASE 2C"/>
    <property type="match status" value="1"/>
</dbReference>
<dbReference type="GO" id="GO:0046872">
    <property type="term" value="F:metal ion binding"/>
    <property type="evidence" value="ECO:0007669"/>
    <property type="project" value="UniProtKB-KW"/>
</dbReference>
<evidence type="ECO:0000256" key="5">
    <source>
        <dbReference type="ARBA" id="ARBA00022801"/>
    </source>
</evidence>
<evidence type="ECO:0000256" key="1">
    <source>
        <dbReference type="ARBA" id="ARBA00001936"/>
    </source>
</evidence>
<name>A0AAW1SLL0_9CHLO</name>
<accession>A0AAW1SLL0</accession>
<dbReference type="InterPro" id="IPR015655">
    <property type="entry name" value="PP2C"/>
</dbReference>
<evidence type="ECO:0000256" key="8">
    <source>
        <dbReference type="ARBA" id="ARBA00023211"/>
    </source>
</evidence>
<dbReference type="PROSITE" id="PS51746">
    <property type="entry name" value="PPM_2"/>
    <property type="match status" value="1"/>
</dbReference>
<dbReference type="SMART" id="SM00332">
    <property type="entry name" value="PP2Cc"/>
    <property type="match status" value="1"/>
</dbReference>
<evidence type="ECO:0000256" key="2">
    <source>
        <dbReference type="ARBA" id="ARBA00001946"/>
    </source>
</evidence>
<dbReference type="CDD" id="cd00143">
    <property type="entry name" value="PP2Cc"/>
    <property type="match status" value="1"/>
</dbReference>
<keyword evidence="4" id="KW-0479">Metal-binding</keyword>
<dbReference type="Gene3D" id="3.60.40.10">
    <property type="entry name" value="PPM-type phosphatase domain"/>
    <property type="match status" value="1"/>
</dbReference>
<evidence type="ECO:0000259" key="10">
    <source>
        <dbReference type="PROSITE" id="PS51746"/>
    </source>
</evidence>
<dbReference type="SUPFAM" id="SSF81606">
    <property type="entry name" value="PP2C-like"/>
    <property type="match status" value="1"/>
</dbReference>
<reference evidence="11 12" key="1">
    <citation type="journal article" date="2024" name="Nat. Commun.">
        <title>Phylogenomics reveals the evolutionary origins of lichenization in chlorophyte algae.</title>
        <authorList>
            <person name="Puginier C."/>
            <person name="Libourel C."/>
            <person name="Otte J."/>
            <person name="Skaloud P."/>
            <person name="Haon M."/>
            <person name="Grisel S."/>
            <person name="Petersen M."/>
            <person name="Berrin J.G."/>
            <person name="Delaux P.M."/>
            <person name="Dal Grande F."/>
            <person name="Keller J."/>
        </authorList>
    </citation>
    <scope>NUCLEOTIDE SEQUENCE [LARGE SCALE GENOMIC DNA]</scope>
    <source>
        <strain evidence="11 12">SAG 245.80</strain>
    </source>
</reference>
<keyword evidence="8" id="KW-0464">Manganese</keyword>
<dbReference type="InterPro" id="IPR001932">
    <property type="entry name" value="PPM-type_phosphatase-like_dom"/>
</dbReference>
<keyword evidence="5 9" id="KW-0378">Hydrolase</keyword>
<evidence type="ECO:0000256" key="7">
    <source>
        <dbReference type="ARBA" id="ARBA00022912"/>
    </source>
</evidence>
<comment type="similarity">
    <text evidence="9">Belongs to the PP2C family.</text>
</comment>
<evidence type="ECO:0000256" key="3">
    <source>
        <dbReference type="ARBA" id="ARBA00013081"/>
    </source>
</evidence>
<comment type="cofactor">
    <cofactor evidence="2">
        <name>Mg(2+)</name>
        <dbReference type="ChEBI" id="CHEBI:18420"/>
    </cofactor>
</comment>
<dbReference type="EC" id="3.1.3.16" evidence="3"/>
<dbReference type="Pfam" id="PF00481">
    <property type="entry name" value="PP2C"/>
    <property type="match status" value="1"/>
</dbReference>
<proteinExistence type="inferred from homology"/>